<dbReference type="PANTHER" id="PTHR46890:SF48">
    <property type="entry name" value="RNA-DIRECTED DNA POLYMERASE"/>
    <property type="match status" value="1"/>
</dbReference>
<gene>
    <name evidence="2" type="ORF">Slati_2718100</name>
</gene>
<dbReference type="InterPro" id="IPR000477">
    <property type="entry name" value="RT_dom"/>
</dbReference>
<organism evidence="2">
    <name type="scientific">Sesamum latifolium</name>
    <dbReference type="NCBI Taxonomy" id="2727402"/>
    <lineage>
        <taxon>Eukaryota</taxon>
        <taxon>Viridiplantae</taxon>
        <taxon>Streptophyta</taxon>
        <taxon>Embryophyta</taxon>
        <taxon>Tracheophyta</taxon>
        <taxon>Spermatophyta</taxon>
        <taxon>Magnoliopsida</taxon>
        <taxon>eudicotyledons</taxon>
        <taxon>Gunneridae</taxon>
        <taxon>Pentapetalae</taxon>
        <taxon>asterids</taxon>
        <taxon>lamiids</taxon>
        <taxon>Lamiales</taxon>
        <taxon>Pedaliaceae</taxon>
        <taxon>Sesamum</taxon>
    </lineage>
</organism>
<protein>
    <submittedName>
        <fullName evidence="2">LINE-1 retrotransposable element O protein</fullName>
    </submittedName>
</protein>
<dbReference type="Pfam" id="PF00078">
    <property type="entry name" value="RVT_1"/>
    <property type="match status" value="1"/>
</dbReference>
<feature type="domain" description="Reverse transcriptase" evidence="1">
    <location>
        <begin position="168"/>
        <end position="447"/>
    </location>
</feature>
<dbReference type="CDD" id="cd01650">
    <property type="entry name" value="RT_nLTR_like"/>
    <property type="match status" value="1"/>
</dbReference>
<dbReference type="SUPFAM" id="SSF56672">
    <property type="entry name" value="DNA/RNA polymerases"/>
    <property type="match status" value="1"/>
</dbReference>
<dbReference type="PANTHER" id="PTHR46890">
    <property type="entry name" value="NON-LTR RETROLELEMENT REVERSE TRANSCRIPTASE-LIKE PROTEIN-RELATED"/>
    <property type="match status" value="1"/>
</dbReference>
<name>A0AAW2VXP9_9LAMI</name>
<dbReference type="InterPro" id="IPR052343">
    <property type="entry name" value="Retrotransposon-Effector_Assoc"/>
</dbReference>
<reference evidence="2" key="1">
    <citation type="submission" date="2020-06" db="EMBL/GenBank/DDBJ databases">
        <authorList>
            <person name="Li T."/>
            <person name="Hu X."/>
            <person name="Zhang T."/>
            <person name="Song X."/>
            <person name="Zhang H."/>
            <person name="Dai N."/>
            <person name="Sheng W."/>
            <person name="Hou X."/>
            <person name="Wei L."/>
        </authorList>
    </citation>
    <scope>NUCLEOTIDE SEQUENCE</scope>
    <source>
        <strain evidence="2">KEN1</strain>
        <tissue evidence="2">Leaf</tissue>
    </source>
</reference>
<accession>A0AAW2VXP9</accession>
<evidence type="ECO:0000259" key="1">
    <source>
        <dbReference type="PROSITE" id="PS50878"/>
    </source>
</evidence>
<evidence type="ECO:0000313" key="2">
    <source>
        <dbReference type="EMBL" id="KAL0433838.1"/>
    </source>
</evidence>
<dbReference type="InterPro" id="IPR043502">
    <property type="entry name" value="DNA/RNA_pol_sf"/>
</dbReference>
<comment type="caution">
    <text evidence="2">The sequence shown here is derived from an EMBL/GenBank/DDBJ whole genome shotgun (WGS) entry which is preliminary data.</text>
</comment>
<reference evidence="2" key="2">
    <citation type="journal article" date="2024" name="Plant">
        <title>Genomic evolution and insights into agronomic trait innovations of Sesamum species.</title>
        <authorList>
            <person name="Miao H."/>
            <person name="Wang L."/>
            <person name="Qu L."/>
            <person name="Liu H."/>
            <person name="Sun Y."/>
            <person name="Le M."/>
            <person name="Wang Q."/>
            <person name="Wei S."/>
            <person name="Zheng Y."/>
            <person name="Lin W."/>
            <person name="Duan Y."/>
            <person name="Cao H."/>
            <person name="Xiong S."/>
            <person name="Wang X."/>
            <person name="Wei L."/>
            <person name="Li C."/>
            <person name="Ma Q."/>
            <person name="Ju M."/>
            <person name="Zhao R."/>
            <person name="Li G."/>
            <person name="Mu C."/>
            <person name="Tian Q."/>
            <person name="Mei H."/>
            <person name="Zhang T."/>
            <person name="Gao T."/>
            <person name="Zhang H."/>
        </authorList>
    </citation>
    <scope>NUCLEOTIDE SEQUENCE</scope>
    <source>
        <strain evidence="2">KEN1</strain>
    </source>
</reference>
<dbReference type="PROSITE" id="PS50878">
    <property type="entry name" value="RT_POL"/>
    <property type="match status" value="1"/>
</dbReference>
<dbReference type="AlphaFoldDB" id="A0AAW2VXP9"/>
<sequence>MTKQRGSLSQCSAGTGFLGDGTTTTYKGSTGWLLLLLEHCCRLVLLNATKLEQVMLQQRAKIQWLKGGDQCSRVFFRKVASRWASKRIFQIQEEGGRTLSDPHEVVGKTIITEGDTEALLKTVTATEVKRVFFDVEEEKAPSPDGYSAGFYKATWPIVGEKVTRAILEFFITGKLLKQLNATLLVLIPKVQAPSFVSEYRPIACSTVIYKVITKILVQRLSLVLDRLISPSQNAFLSGRSIWNNILLTQELFTGYNQQRLPPRCALKVDLRKAYDSVERNFLLAVLDLFGFPVRFIQWIEECVTTPSFSVCLNGTPHGFFTGARGLRQGDPMSPYFFVLVMEVLHLILAQIIDQDDGFKFHWKFQEIGLFQLCFADDLLLFCRADESSVGVFKQGLETFAGLFGLQANPSKSNLIISASARNMKEALLALLDFREGTLPIKYLGLPLLSSRLTIADCKPLLTKVDGRIKGWAYVRLSFAGQV</sequence>
<proteinExistence type="predicted"/>
<dbReference type="EMBL" id="JACGWN010000009">
    <property type="protein sequence ID" value="KAL0433838.1"/>
    <property type="molecule type" value="Genomic_DNA"/>
</dbReference>